<dbReference type="PROSITE" id="PS00923">
    <property type="entry name" value="ASP_GLU_RACEMASE_1"/>
    <property type="match status" value="1"/>
</dbReference>
<name>A0ABS3ZK65_9FIRM</name>
<keyword evidence="6 7" id="KW-0961">Cell wall biogenesis/degradation</keyword>
<keyword evidence="5 7" id="KW-0413">Isomerase</keyword>
<dbReference type="InterPro" id="IPR001920">
    <property type="entry name" value="Asp/Glu_race"/>
</dbReference>
<protein>
    <recommendedName>
        <fullName evidence="2 7">Glutamate racemase</fullName>
        <ecNumber evidence="2 7">5.1.1.3</ecNumber>
    </recommendedName>
</protein>
<evidence type="ECO:0000256" key="6">
    <source>
        <dbReference type="ARBA" id="ARBA00023316"/>
    </source>
</evidence>
<feature type="active site" description="Proton donor/acceptor" evidence="7">
    <location>
        <position position="77"/>
    </location>
</feature>
<dbReference type="Proteomes" id="UP001315001">
    <property type="component" value="Unassembled WGS sequence"/>
</dbReference>
<comment type="function">
    <text evidence="7">Provides the (R)-glutamate required for cell wall biosynthesis.</text>
</comment>
<dbReference type="Gene3D" id="3.40.50.1860">
    <property type="match status" value="2"/>
</dbReference>
<dbReference type="EC" id="5.1.1.3" evidence="2 7"/>
<dbReference type="EMBL" id="JAFIQO010000128">
    <property type="protein sequence ID" value="MBP0057707.1"/>
    <property type="molecule type" value="Genomic_DNA"/>
</dbReference>
<comment type="catalytic activity">
    <reaction evidence="1 7">
        <text>L-glutamate = D-glutamate</text>
        <dbReference type="Rhea" id="RHEA:12813"/>
        <dbReference type="ChEBI" id="CHEBI:29985"/>
        <dbReference type="ChEBI" id="CHEBI:29986"/>
        <dbReference type="EC" id="5.1.1.3"/>
    </reaction>
</comment>
<evidence type="ECO:0000256" key="5">
    <source>
        <dbReference type="ARBA" id="ARBA00023235"/>
    </source>
</evidence>
<keyword evidence="4 7" id="KW-0573">Peptidoglycan synthesis</keyword>
<organism evidence="8 9">
    <name type="scientific">Anaerobutyricum soehngenii</name>
    <dbReference type="NCBI Taxonomy" id="105843"/>
    <lineage>
        <taxon>Bacteria</taxon>
        <taxon>Bacillati</taxon>
        <taxon>Bacillota</taxon>
        <taxon>Clostridia</taxon>
        <taxon>Lachnospirales</taxon>
        <taxon>Lachnospiraceae</taxon>
        <taxon>Anaerobutyricum</taxon>
    </lineage>
</organism>
<dbReference type="PANTHER" id="PTHR21198:SF3">
    <property type="entry name" value="GLUTAMATE RACEMASE"/>
    <property type="match status" value="1"/>
</dbReference>
<dbReference type="PANTHER" id="PTHR21198">
    <property type="entry name" value="GLUTAMATE RACEMASE"/>
    <property type="match status" value="1"/>
</dbReference>
<dbReference type="Pfam" id="PF01177">
    <property type="entry name" value="Asp_Glu_race"/>
    <property type="match status" value="1"/>
</dbReference>
<evidence type="ECO:0000256" key="1">
    <source>
        <dbReference type="ARBA" id="ARBA00001602"/>
    </source>
</evidence>
<dbReference type="InterPro" id="IPR033134">
    <property type="entry name" value="Asp/Glu_racemase_AS_2"/>
</dbReference>
<gene>
    <name evidence="7" type="primary">murI</name>
    <name evidence="8" type="ORF">JYQ75_09935</name>
</gene>
<sequence length="260" mass="29124">MMNQLSDPIAVFDSGMGGISVLREMTKLMPNEDFIYYGDSKHAPYGTKTLEEVRTLTIEHITYLIKEKHAKAIAVACNTATSAAVRILRDMYPDLPLVGVEPAIKPAVLACEHAKVIVMATPMTLREEKFHKLESIYDKQADIYPLPCPGLMEFVEQGILSGEKLENFLHNLLDPYKDKDITGIVLGCTHYPFLKDTIQKIVGPSVTIFDGGYGTAKELLRRLTVTNLRQLDQNHKGNVTFLNSSDDPALIQRSRKLLQY</sequence>
<dbReference type="NCBIfam" id="TIGR00067">
    <property type="entry name" value="glut_race"/>
    <property type="match status" value="1"/>
</dbReference>
<evidence type="ECO:0000313" key="9">
    <source>
        <dbReference type="Proteomes" id="UP001315001"/>
    </source>
</evidence>
<dbReference type="PROSITE" id="PS00924">
    <property type="entry name" value="ASP_GLU_RACEMASE_2"/>
    <property type="match status" value="1"/>
</dbReference>
<evidence type="ECO:0000256" key="4">
    <source>
        <dbReference type="ARBA" id="ARBA00022984"/>
    </source>
</evidence>
<proteinExistence type="inferred from homology"/>
<feature type="binding site" evidence="7">
    <location>
        <begin position="45"/>
        <end position="46"/>
    </location>
    <ligand>
        <name>substrate</name>
    </ligand>
</feature>
<dbReference type="InterPro" id="IPR004391">
    <property type="entry name" value="Glu_race"/>
</dbReference>
<feature type="active site" description="Proton donor/acceptor" evidence="7">
    <location>
        <position position="188"/>
    </location>
</feature>
<evidence type="ECO:0000256" key="3">
    <source>
        <dbReference type="ARBA" id="ARBA00022960"/>
    </source>
</evidence>
<dbReference type="HAMAP" id="MF_00258">
    <property type="entry name" value="Glu_racemase"/>
    <property type="match status" value="1"/>
</dbReference>
<accession>A0ABS3ZK65</accession>
<dbReference type="InterPro" id="IPR015942">
    <property type="entry name" value="Asp/Glu/hydantoin_racemase"/>
</dbReference>
<feature type="binding site" evidence="7">
    <location>
        <begin position="189"/>
        <end position="190"/>
    </location>
    <ligand>
        <name>substrate</name>
    </ligand>
</feature>
<reference evidence="8 9" key="1">
    <citation type="submission" date="2021-02" db="EMBL/GenBank/DDBJ databases">
        <title>Lactate utilizing bacteria of the human gut.</title>
        <authorList>
            <person name="Sheridan P.O."/>
        </authorList>
    </citation>
    <scope>NUCLEOTIDE SEQUENCE [LARGE SCALE GENOMIC DNA]</scope>
    <source>
        <strain evidence="8 9">HTF-83D</strain>
    </source>
</reference>
<keyword evidence="9" id="KW-1185">Reference proteome</keyword>
<feature type="binding site" evidence="7">
    <location>
        <begin position="13"/>
        <end position="14"/>
    </location>
    <ligand>
        <name>substrate</name>
    </ligand>
</feature>
<dbReference type="SUPFAM" id="SSF53681">
    <property type="entry name" value="Aspartate/glutamate racemase"/>
    <property type="match status" value="2"/>
</dbReference>
<comment type="similarity">
    <text evidence="7">Belongs to the aspartate/glutamate racemases family.</text>
</comment>
<keyword evidence="3 7" id="KW-0133">Cell shape</keyword>
<evidence type="ECO:0000256" key="7">
    <source>
        <dbReference type="HAMAP-Rule" id="MF_00258"/>
    </source>
</evidence>
<comment type="pathway">
    <text evidence="7">Cell wall biogenesis; peptidoglycan biosynthesis.</text>
</comment>
<dbReference type="GO" id="GO:0008881">
    <property type="term" value="F:glutamate racemase activity"/>
    <property type="evidence" value="ECO:0007669"/>
    <property type="project" value="UniProtKB-EC"/>
</dbReference>
<comment type="caution">
    <text evidence="8">The sequence shown here is derived from an EMBL/GenBank/DDBJ whole genome shotgun (WGS) entry which is preliminary data.</text>
</comment>
<evidence type="ECO:0000313" key="8">
    <source>
        <dbReference type="EMBL" id="MBP0057707.1"/>
    </source>
</evidence>
<dbReference type="InterPro" id="IPR018187">
    <property type="entry name" value="Asp/Glu_racemase_AS_1"/>
</dbReference>
<evidence type="ECO:0000256" key="2">
    <source>
        <dbReference type="ARBA" id="ARBA00013090"/>
    </source>
</evidence>
<feature type="binding site" evidence="7">
    <location>
        <begin position="78"/>
        <end position="79"/>
    </location>
    <ligand>
        <name>substrate</name>
    </ligand>
</feature>